<accession>A0A1T5BG80</accession>
<keyword evidence="3" id="KW-1185">Reference proteome</keyword>
<evidence type="ECO:0000313" key="3">
    <source>
        <dbReference type="Proteomes" id="UP000190339"/>
    </source>
</evidence>
<dbReference type="Pfam" id="PF06439">
    <property type="entry name" value="3keto-disac_hyd"/>
    <property type="match status" value="1"/>
</dbReference>
<dbReference type="InterPro" id="IPR010496">
    <property type="entry name" value="AL/BT2_dom"/>
</dbReference>
<dbReference type="AlphaFoldDB" id="A0A1T5BG80"/>
<protein>
    <recommendedName>
        <fullName evidence="1">3-keto-alpha-glucoside-1,2-lyase/3-keto-2-hydroxy-glucal hydratase domain-containing protein</fullName>
    </recommendedName>
</protein>
<sequence length="218" mass="24841">MNYKIGTLIMLFTMLGSFDNIKGQEVDSGNDDGWIPLFNGKNLDNWKVGENAATFSVENGTIKVSGPKAHLFYAGEVKNHNFQNFEFKATVMTKPGANSGIFIHTKYQEKDWPIHGYEVQVNNSQEDWRRTGSLYAIQDVIENYVADDEWYIEYVKVEGKQIIIKINDIVTVNYTEPEHPKREGNGVHRILKSGTFALQGHDPGSTVYYKDIMVRPLE</sequence>
<dbReference type="Gene3D" id="2.60.120.560">
    <property type="entry name" value="Exo-inulinase, domain 1"/>
    <property type="match status" value="1"/>
</dbReference>
<organism evidence="2 3">
    <name type="scientific">Maribacter arcticus</name>
    <dbReference type="NCBI Taxonomy" id="561365"/>
    <lineage>
        <taxon>Bacteria</taxon>
        <taxon>Pseudomonadati</taxon>
        <taxon>Bacteroidota</taxon>
        <taxon>Flavobacteriia</taxon>
        <taxon>Flavobacteriales</taxon>
        <taxon>Flavobacteriaceae</taxon>
        <taxon>Maribacter</taxon>
    </lineage>
</organism>
<dbReference type="STRING" id="561365.SAMN05660866_01614"/>
<feature type="domain" description="3-keto-alpha-glucoside-1,2-lyase/3-keto-2-hydroxy-glucal hydratase" evidence="1">
    <location>
        <begin position="33"/>
        <end position="215"/>
    </location>
</feature>
<gene>
    <name evidence="2" type="ORF">SAMN05660866_01614</name>
</gene>
<reference evidence="3" key="1">
    <citation type="submission" date="2017-02" db="EMBL/GenBank/DDBJ databases">
        <authorList>
            <person name="Varghese N."/>
            <person name="Submissions S."/>
        </authorList>
    </citation>
    <scope>NUCLEOTIDE SEQUENCE [LARGE SCALE GENOMIC DNA]</scope>
    <source>
        <strain evidence="3">DSM 23546</strain>
    </source>
</reference>
<name>A0A1T5BG80_9FLAO</name>
<dbReference type="GO" id="GO:0016787">
    <property type="term" value="F:hydrolase activity"/>
    <property type="evidence" value="ECO:0007669"/>
    <property type="project" value="InterPro"/>
</dbReference>
<evidence type="ECO:0000313" key="2">
    <source>
        <dbReference type="EMBL" id="SKB46029.1"/>
    </source>
</evidence>
<dbReference type="Proteomes" id="UP000190339">
    <property type="component" value="Unassembled WGS sequence"/>
</dbReference>
<evidence type="ECO:0000259" key="1">
    <source>
        <dbReference type="Pfam" id="PF06439"/>
    </source>
</evidence>
<proteinExistence type="predicted"/>
<dbReference type="EMBL" id="FUYL01000004">
    <property type="protein sequence ID" value="SKB46029.1"/>
    <property type="molecule type" value="Genomic_DNA"/>
</dbReference>